<sequence length="166" mass="18975">MRLAPLFLNIVPLAFSNPTSPPCFKPNSTHHPVELVPRLAPLPLSDHHVRHCDPNYYTWQPFDTPTPPLIWDCLVLLDNIEVGGSWRTDQSGFRQILDYESCRFGVQQHSATIIIFKIGDDDVRDLVLGAIQRYRTSDWRVAAQGYIMCEGDSSASKQNSVYWQLY</sequence>
<comment type="caution">
    <text evidence="3">The sequence shown here is derived from an EMBL/GenBank/DDBJ whole genome shotgun (WGS) entry which is preliminary data.</text>
</comment>
<protein>
    <submittedName>
        <fullName evidence="3">Necrosis-inducing factor-domain-containing protein</fullName>
    </submittedName>
</protein>
<organism evidence="3 4">
    <name type="scientific">Lasiosphaeria hispida</name>
    <dbReference type="NCBI Taxonomy" id="260671"/>
    <lineage>
        <taxon>Eukaryota</taxon>
        <taxon>Fungi</taxon>
        <taxon>Dikarya</taxon>
        <taxon>Ascomycota</taxon>
        <taxon>Pezizomycotina</taxon>
        <taxon>Sordariomycetes</taxon>
        <taxon>Sordariomycetidae</taxon>
        <taxon>Sordariales</taxon>
        <taxon>Lasiosphaeriaceae</taxon>
        <taxon>Lasiosphaeria</taxon>
    </lineage>
</organism>
<feature type="signal peptide" evidence="1">
    <location>
        <begin position="1"/>
        <end position="16"/>
    </location>
</feature>
<dbReference type="Proteomes" id="UP001275084">
    <property type="component" value="Unassembled WGS sequence"/>
</dbReference>
<keyword evidence="1" id="KW-0732">Signal</keyword>
<dbReference type="EMBL" id="JAUIQD010000002">
    <property type="protein sequence ID" value="KAK3360581.1"/>
    <property type="molecule type" value="Genomic_DNA"/>
</dbReference>
<evidence type="ECO:0000259" key="2">
    <source>
        <dbReference type="Pfam" id="PF14856"/>
    </source>
</evidence>
<keyword evidence="4" id="KW-1185">Reference proteome</keyword>
<evidence type="ECO:0000313" key="4">
    <source>
        <dbReference type="Proteomes" id="UP001275084"/>
    </source>
</evidence>
<evidence type="ECO:0000313" key="3">
    <source>
        <dbReference type="EMBL" id="KAK3360581.1"/>
    </source>
</evidence>
<reference evidence="3" key="1">
    <citation type="journal article" date="2023" name="Mol. Phylogenet. Evol.">
        <title>Genome-scale phylogeny and comparative genomics of the fungal order Sordariales.</title>
        <authorList>
            <person name="Hensen N."/>
            <person name="Bonometti L."/>
            <person name="Westerberg I."/>
            <person name="Brannstrom I.O."/>
            <person name="Guillou S."/>
            <person name="Cros-Aarteil S."/>
            <person name="Calhoun S."/>
            <person name="Haridas S."/>
            <person name="Kuo A."/>
            <person name="Mondo S."/>
            <person name="Pangilinan J."/>
            <person name="Riley R."/>
            <person name="LaButti K."/>
            <person name="Andreopoulos B."/>
            <person name="Lipzen A."/>
            <person name="Chen C."/>
            <person name="Yan M."/>
            <person name="Daum C."/>
            <person name="Ng V."/>
            <person name="Clum A."/>
            <person name="Steindorff A."/>
            <person name="Ohm R.A."/>
            <person name="Martin F."/>
            <person name="Silar P."/>
            <person name="Natvig D.O."/>
            <person name="Lalanne C."/>
            <person name="Gautier V."/>
            <person name="Ament-Velasquez S.L."/>
            <person name="Kruys A."/>
            <person name="Hutchinson M.I."/>
            <person name="Powell A.J."/>
            <person name="Barry K."/>
            <person name="Miller A.N."/>
            <person name="Grigoriev I.V."/>
            <person name="Debuchy R."/>
            <person name="Gladieux P."/>
            <person name="Hiltunen Thoren M."/>
            <person name="Johannesson H."/>
        </authorList>
    </citation>
    <scope>NUCLEOTIDE SEQUENCE</scope>
    <source>
        <strain evidence="3">CBS 955.72</strain>
    </source>
</reference>
<feature type="domain" description="Ecp2 effector protein-like" evidence="2">
    <location>
        <begin position="51"/>
        <end position="149"/>
    </location>
</feature>
<evidence type="ECO:0000256" key="1">
    <source>
        <dbReference type="SAM" id="SignalP"/>
    </source>
</evidence>
<proteinExistence type="predicted"/>
<dbReference type="Pfam" id="PF14856">
    <property type="entry name" value="Hce2"/>
    <property type="match status" value="1"/>
</dbReference>
<dbReference type="AlphaFoldDB" id="A0AAJ0HSD8"/>
<name>A0AAJ0HSD8_9PEZI</name>
<reference evidence="3" key="2">
    <citation type="submission" date="2023-06" db="EMBL/GenBank/DDBJ databases">
        <authorList>
            <consortium name="Lawrence Berkeley National Laboratory"/>
            <person name="Haridas S."/>
            <person name="Hensen N."/>
            <person name="Bonometti L."/>
            <person name="Westerberg I."/>
            <person name="Brannstrom I.O."/>
            <person name="Guillou S."/>
            <person name="Cros-Aarteil S."/>
            <person name="Calhoun S."/>
            <person name="Kuo A."/>
            <person name="Mondo S."/>
            <person name="Pangilinan J."/>
            <person name="Riley R."/>
            <person name="Labutti K."/>
            <person name="Andreopoulos B."/>
            <person name="Lipzen A."/>
            <person name="Chen C."/>
            <person name="Yanf M."/>
            <person name="Daum C."/>
            <person name="Ng V."/>
            <person name="Clum A."/>
            <person name="Steindorff A."/>
            <person name="Ohm R."/>
            <person name="Martin F."/>
            <person name="Silar P."/>
            <person name="Natvig D."/>
            <person name="Lalanne C."/>
            <person name="Gautier V."/>
            <person name="Ament-Velasquez S.L."/>
            <person name="Kruys A."/>
            <person name="Hutchinson M.I."/>
            <person name="Powell A.J."/>
            <person name="Barry K."/>
            <person name="Miller A.N."/>
            <person name="Grigoriev I.V."/>
            <person name="Debuchy R."/>
            <person name="Gladieux P."/>
            <person name="Thoren M.H."/>
            <person name="Johannesson H."/>
        </authorList>
    </citation>
    <scope>NUCLEOTIDE SEQUENCE</scope>
    <source>
        <strain evidence="3">CBS 955.72</strain>
    </source>
</reference>
<dbReference type="InterPro" id="IPR029226">
    <property type="entry name" value="Ecp2-like"/>
</dbReference>
<accession>A0AAJ0HSD8</accession>
<gene>
    <name evidence="3" type="ORF">B0T25DRAFT_446452</name>
</gene>
<feature type="chain" id="PRO_5042533224" evidence="1">
    <location>
        <begin position="17"/>
        <end position="166"/>
    </location>
</feature>